<evidence type="ECO:0000313" key="2">
    <source>
        <dbReference type="Proteomes" id="UP000789920"/>
    </source>
</evidence>
<evidence type="ECO:0000313" key="1">
    <source>
        <dbReference type="EMBL" id="CAG8811212.1"/>
    </source>
</evidence>
<dbReference type="EMBL" id="CAJVQC010072109">
    <property type="protein sequence ID" value="CAG8811212.1"/>
    <property type="molecule type" value="Genomic_DNA"/>
</dbReference>
<feature type="non-terminal residue" evidence="1">
    <location>
        <position position="109"/>
    </location>
</feature>
<sequence>YYDENNEGYYDGNNEGYYDGNNEGYYNGNNEGNNEEYNYYDIELEYIDTDLKLAEGNTSLEIEHTEVESNSYLARTDSSNLSEVLQLSTIQRKKRAEKSGGSPVKPFYE</sequence>
<organism evidence="1 2">
    <name type="scientific">Racocetra persica</name>
    <dbReference type="NCBI Taxonomy" id="160502"/>
    <lineage>
        <taxon>Eukaryota</taxon>
        <taxon>Fungi</taxon>
        <taxon>Fungi incertae sedis</taxon>
        <taxon>Mucoromycota</taxon>
        <taxon>Glomeromycotina</taxon>
        <taxon>Glomeromycetes</taxon>
        <taxon>Diversisporales</taxon>
        <taxon>Gigasporaceae</taxon>
        <taxon>Racocetra</taxon>
    </lineage>
</organism>
<protein>
    <submittedName>
        <fullName evidence="1">15959_t:CDS:1</fullName>
    </submittedName>
</protein>
<name>A0ACA9RUK0_9GLOM</name>
<keyword evidence="2" id="KW-1185">Reference proteome</keyword>
<proteinExistence type="predicted"/>
<reference evidence="1" key="1">
    <citation type="submission" date="2021-06" db="EMBL/GenBank/DDBJ databases">
        <authorList>
            <person name="Kallberg Y."/>
            <person name="Tangrot J."/>
            <person name="Rosling A."/>
        </authorList>
    </citation>
    <scope>NUCLEOTIDE SEQUENCE</scope>
    <source>
        <strain evidence="1">MA461A</strain>
    </source>
</reference>
<dbReference type="Proteomes" id="UP000789920">
    <property type="component" value="Unassembled WGS sequence"/>
</dbReference>
<feature type="non-terminal residue" evidence="1">
    <location>
        <position position="1"/>
    </location>
</feature>
<comment type="caution">
    <text evidence="1">The sequence shown here is derived from an EMBL/GenBank/DDBJ whole genome shotgun (WGS) entry which is preliminary data.</text>
</comment>
<gene>
    <name evidence="1" type="ORF">RPERSI_LOCUS23257</name>
</gene>
<accession>A0ACA9RUK0</accession>